<dbReference type="Gene3D" id="3.10.580.10">
    <property type="entry name" value="CBS-domain"/>
    <property type="match status" value="1"/>
</dbReference>
<comment type="caution">
    <text evidence="4">The sequence shown here is derived from an EMBL/GenBank/DDBJ whole genome shotgun (WGS) entry which is preliminary data.</text>
</comment>
<accession>A0ABV2WPU7</accession>
<evidence type="ECO:0000313" key="5">
    <source>
        <dbReference type="Proteomes" id="UP001550628"/>
    </source>
</evidence>
<evidence type="ECO:0000313" key="4">
    <source>
        <dbReference type="EMBL" id="MEU1952903.1"/>
    </source>
</evidence>
<dbReference type="Pfam" id="PF00571">
    <property type="entry name" value="CBS"/>
    <property type="match status" value="2"/>
</dbReference>
<keyword evidence="5" id="KW-1185">Reference proteome</keyword>
<evidence type="ECO:0000259" key="3">
    <source>
        <dbReference type="PROSITE" id="PS51371"/>
    </source>
</evidence>
<dbReference type="SMART" id="SM00116">
    <property type="entry name" value="CBS"/>
    <property type="match status" value="2"/>
</dbReference>
<gene>
    <name evidence="4" type="ORF">ABZ510_13655</name>
</gene>
<dbReference type="InterPro" id="IPR046342">
    <property type="entry name" value="CBS_dom_sf"/>
</dbReference>
<dbReference type="Proteomes" id="UP001550628">
    <property type="component" value="Unassembled WGS sequence"/>
</dbReference>
<feature type="domain" description="CBS" evidence="3">
    <location>
        <begin position="1"/>
        <end position="59"/>
    </location>
</feature>
<keyword evidence="1 2" id="KW-0129">CBS domain</keyword>
<proteinExistence type="predicted"/>
<dbReference type="PANTHER" id="PTHR43080:SF2">
    <property type="entry name" value="CBS DOMAIN-CONTAINING PROTEIN"/>
    <property type="match status" value="1"/>
</dbReference>
<dbReference type="InterPro" id="IPR000644">
    <property type="entry name" value="CBS_dom"/>
</dbReference>
<dbReference type="PANTHER" id="PTHR43080">
    <property type="entry name" value="CBS DOMAIN-CONTAINING PROTEIN CBSX3, MITOCHONDRIAL"/>
    <property type="match status" value="1"/>
</dbReference>
<dbReference type="RefSeq" id="WP_051714315.1">
    <property type="nucleotide sequence ID" value="NZ_JBEYBF010000008.1"/>
</dbReference>
<organism evidence="4 5">
    <name type="scientific">Nocardia rhamnosiphila</name>
    <dbReference type="NCBI Taxonomy" id="426716"/>
    <lineage>
        <taxon>Bacteria</taxon>
        <taxon>Bacillati</taxon>
        <taxon>Actinomycetota</taxon>
        <taxon>Actinomycetes</taxon>
        <taxon>Mycobacteriales</taxon>
        <taxon>Nocardiaceae</taxon>
        <taxon>Nocardia</taxon>
    </lineage>
</organism>
<feature type="domain" description="CBS" evidence="3">
    <location>
        <begin position="64"/>
        <end position="122"/>
    </location>
</feature>
<dbReference type="InterPro" id="IPR051257">
    <property type="entry name" value="Diverse_CBS-Domain"/>
</dbReference>
<evidence type="ECO:0000256" key="1">
    <source>
        <dbReference type="ARBA" id="ARBA00023122"/>
    </source>
</evidence>
<reference evidence="4 5" key="1">
    <citation type="submission" date="2024-06" db="EMBL/GenBank/DDBJ databases">
        <title>The Natural Products Discovery Center: Release of the First 8490 Sequenced Strains for Exploring Actinobacteria Biosynthetic Diversity.</title>
        <authorList>
            <person name="Kalkreuter E."/>
            <person name="Kautsar S.A."/>
            <person name="Yang D."/>
            <person name="Bader C.D."/>
            <person name="Teijaro C.N."/>
            <person name="Fluegel L."/>
            <person name="Davis C.M."/>
            <person name="Simpson J.R."/>
            <person name="Lauterbach L."/>
            <person name="Steele A.D."/>
            <person name="Gui C."/>
            <person name="Meng S."/>
            <person name="Li G."/>
            <person name="Viehrig K."/>
            <person name="Ye F."/>
            <person name="Su P."/>
            <person name="Kiefer A.F."/>
            <person name="Nichols A."/>
            <person name="Cepeda A.J."/>
            <person name="Yan W."/>
            <person name="Fan B."/>
            <person name="Jiang Y."/>
            <person name="Adhikari A."/>
            <person name="Zheng C.-J."/>
            <person name="Schuster L."/>
            <person name="Cowan T.M."/>
            <person name="Smanski M.J."/>
            <person name="Chevrette M.G."/>
            <person name="De Carvalho L.P.S."/>
            <person name="Shen B."/>
        </authorList>
    </citation>
    <scope>NUCLEOTIDE SEQUENCE [LARGE SCALE GENOMIC DNA]</scope>
    <source>
        <strain evidence="4 5">NPDC019708</strain>
    </source>
</reference>
<name>A0ABV2WPU7_9NOCA</name>
<evidence type="ECO:0000256" key="2">
    <source>
        <dbReference type="PROSITE-ProRule" id="PRU00703"/>
    </source>
</evidence>
<dbReference type="EMBL" id="JBEYBF010000008">
    <property type="protein sequence ID" value="MEU1952903.1"/>
    <property type="molecule type" value="Genomic_DNA"/>
</dbReference>
<protein>
    <submittedName>
        <fullName evidence="4">CBS domain-containing protein</fullName>
    </submittedName>
</protein>
<dbReference type="SUPFAM" id="SSF54631">
    <property type="entry name" value="CBS-domain pair"/>
    <property type="match status" value="1"/>
</dbReference>
<dbReference type="PROSITE" id="PS51371">
    <property type="entry name" value="CBS"/>
    <property type="match status" value="2"/>
</dbReference>
<sequence>MSRPVVTVRRETPLSEAVGLLTAHGFAALPVVDDRERVVGLLSESDAMAALESRNAAAVVGVAMSTPVEVVEPTTEVSDVVKAALDHHRRSLPVVAAGVLVGVISRSDLLRAFALNQGVIEARVCSLLDDYSGSQRGWEVEVADGTVTVHGSCADEAERRVLTAMIQTVAGVEAARVVDTAHVRSAG</sequence>